<keyword evidence="10" id="KW-1185">Reference proteome</keyword>
<dbReference type="InterPro" id="IPR001248">
    <property type="entry name" value="Pur-cyt_permease"/>
</dbReference>
<dbReference type="GO" id="GO:0000329">
    <property type="term" value="C:fungal-type vacuole membrane"/>
    <property type="evidence" value="ECO:0007669"/>
    <property type="project" value="TreeGrafter"/>
</dbReference>
<comment type="subcellular location">
    <subcellularLocation>
        <location evidence="1">Membrane</location>
        <topology evidence="1">Multi-pass membrane protein</topology>
    </subcellularLocation>
</comment>
<dbReference type="OrthoDB" id="5428495at2759"/>
<evidence type="ECO:0000256" key="5">
    <source>
        <dbReference type="ARBA" id="ARBA00022989"/>
    </source>
</evidence>
<dbReference type="GO" id="GO:0005886">
    <property type="term" value="C:plasma membrane"/>
    <property type="evidence" value="ECO:0007669"/>
    <property type="project" value="TreeGrafter"/>
</dbReference>
<keyword evidence="4 8" id="KW-0812">Transmembrane</keyword>
<evidence type="ECO:0000256" key="6">
    <source>
        <dbReference type="ARBA" id="ARBA00023136"/>
    </source>
</evidence>
<feature type="transmembrane region" description="Helical" evidence="8">
    <location>
        <begin position="83"/>
        <end position="106"/>
    </location>
</feature>
<feature type="transmembrane region" description="Helical" evidence="8">
    <location>
        <begin position="218"/>
        <end position="237"/>
    </location>
</feature>
<sequence length="518" mass="55851">MRSNIVPNPQCLWHEGPECPEGPLPAADPDELRIQRLQQGNWLLRSLHQAETWMDRKFGVEAMGIERVPKDQRRPPERLNMMFFWFSALLAPGLIPIGMLGPLMGLSVQTSILLTVLGTLIGSLLPAFTATLSPPSGLRQIAVARYAFGLWGARLCGLLNIIVNGGYGVIAAVVGGQLLVAVSDESIPLAAGIIILGGVAFVISFAGFTVIHHYERHAWVVALVLLCVTYAQAARYFPPDPGHSAVQGIDARGCGLSYFAIIFGVCCSWCTLAGDYYVHYPARTSRWLVFGLTYWGQVLPTVFVAILGNYFGGIAMSHAALAAVYHSGGVGALILATLRPSGWAKAAGILFALTFLASLIVDIYSSALCLQLLGTPFRAVPRMVWCGLVSLAVLALAWGGREQLEAILNDFLALLGYWTLAFGLILALEHFWFRPRLGGYDLGAWQDPKRLPVGVAATTALLLGIGFSFVGMDQTWYVAPAAKRIGADGGDVGDYLVLASVSVVYPVLRTVEIRLLGR</sequence>
<reference evidence="10" key="1">
    <citation type="journal article" date="2017" name="Genome Biol.">
        <title>Comparative genomics reveals high biological diversity and specific adaptations in the industrially and medically important fungal genus Aspergillus.</title>
        <authorList>
            <person name="de Vries R.P."/>
            <person name="Riley R."/>
            <person name="Wiebenga A."/>
            <person name="Aguilar-Osorio G."/>
            <person name="Amillis S."/>
            <person name="Uchima C.A."/>
            <person name="Anderluh G."/>
            <person name="Asadollahi M."/>
            <person name="Askin M."/>
            <person name="Barry K."/>
            <person name="Battaglia E."/>
            <person name="Bayram O."/>
            <person name="Benocci T."/>
            <person name="Braus-Stromeyer S.A."/>
            <person name="Caldana C."/>
            <person name="Canovas D."/>
            <person name="Cerqueira G.C."/>
            <person name="Chen F."/>
            <person name="Chen W."/>
            <person name="Choi C."/>
            <person name="Clum A."/>
            <person name="Dos Santos R.A."/>
            <person name="Damasio A.R."/>
            <person name="Diallinas G."/>
            <person name="Emri T."/>
            <person name="Fekete E."/>
            <person name="Flipphi M."/>
            <person name="Freyberg S."/>
            <person name="Gallo A."/>
            <person name="Gournas C."/>
            <person name="Habgood R."/>
            <person name="Hainaut M."/>
            <person name="Harispe M.L."/>
            <person name="Henrissat B."/>
            <person name="Hilden K.S."/>
            <person name="Hope R."/>
            <person name="Hossain A."/>
            <person name="Karabika E."/>
            <person name="Karaffa L."/>
            <person name="Karanyi Z."/>
            <person name="Krasevec N."/>
            <person name="Kuo A."/>
            <person name="Kusch H."/>
            <person name="LaButti K."/>
            <person name="Lagendijk E.L."/>
            <person name="Lapidus A."/>
            <person name="Levasseur A."/>
            <person name="Lindquist E."/>
            <person name="Lipzen A."/>
            <person name="Logrieco A.F."/>
            <person name="MacCabe A."/>
            <person name="Maekelae M.R."/>
            <person name="Malavazi I."/>
            <person name="Melin P."/>
            <person name="Meyer V."/>
            <person name="Mielnichuk N."/>
            <person name="Miskei M."/>
            <person name="Molnar A.P."/>
            <person name="Mule G."/>
            <person name="Ngan C.Y."/>
            <person name="Orejas M."/>
            <person name="Orosz E."/>
            <person name="Ouedraogo J.P."/>
            <person name="Overkamp K.M."/>
            <person name="Park H.-S."/>
            <person name="Perrone G."/>
            <person name="Piumi F."/>
            <person name="Punt P.J."/>
            <person name="Ram A.F."/>
            <person name="Ramon A."/>
            <person name="Rauscher S."/>
            <person name="Record E."/>
            <person name="Riano-Pachon D.M."/>
            <person name="Robert V."/>
            <person name="Roehrig J."/>
            <person name="Ruller R."/>
            <person name="Salamov A."/>
            <person name="Salih N.S."/>
            <person name="Samson R.A."/>
            <person name="Sandor E."/>
            <person name="Sanguinetti M."/>
            <person name="Schuetze T."/>
            <person name="Sepcic K."/>
            <person name="Shelest E."/>
            <person name="Sherlock G."/>
            <person name="Sophianopoulou V."/>
            <person name="Squina F.M."/>
            <person name="Sun H."/>
            <person name="Susca A."/>
            <person name="Todd R.B."/>
            <person name="Tsang A."/>
            <person name="Unkles S.E."/>
            <person name="van de Wiele N."/>
            <person name="van Rossen-Uffink D."/>
            <person name="Oliveira J.V."/>
            <person name="Vesth T.C."/>
            <person name="Visser J."/>
            <person name="Yu J.-H."/>
            <person name="Zhou M."/>
            <person name="Andersen M.R."/>
            <person name="Archer D.B."/>
            <person name="Baker S.E."/>
            <person name="Benoit I."/>
            <person name="Brakhage A.A."/>
            <person name="Braus G.H."/>
            <person name="Fischer R."/>
            <person name="Frisvad J.C."/>
            <person name="Goldman G.H."/>
            <person name="Houbraken J."/>
            <person name="Oakley B."/>
            <person name="Pocsi I."/>
            <person name="Scazzocchio C."/>
            <person name="Seiboth B."/>
            <person name="vanKuyk P.A."/>
            <person name="Wortman J."/>
            <person name="Dyer P.S."/>
            <person name="Grigoriev I.V."/>
        </authorList>
    </citation>
    <scope>NUCLEOTIDE SEQUENCE [LARGE SCALE GENOMIC DNA]</scope>
    <source>
        <strain evidence="10">ITEM 5010</strain>
    </source>
</reference>
<dbReference type="PIRSF" id="PIRSF002744">
    <property type="entry name" value="Pur-cyt_permease"/>
    <property type="match status" value="1"/>
</dbReference>
<dbReference type="STRING" id="602072.A0A1R3RT40"/>
<feature type="transmembrane region" description="Helical" evidence="8">
    <location>
        <begin position="112"/>
        <end position="134"/>
    </location>
</feature>
<organism evidence="9 10">
    <name type="scientific">Aspergillus carbonarius (strain ITEM 5010)</name>
    <dbReference type="NCBI Taxonomy" id="602072"/>
    <lineage>
        <taxon>Eukaryota</taxon>
        <taxon>Fungi</taxon>
        <taxon>Dikarya</taxon>
        <taxon>Ascomycota</taxon>
        <taxon>Pezizomycotina</taxon>
        <taxon>Eurotiomycetes</taxon>
        <taxon>Eurotiomycetidae</taxon>
        <taxon>Eurotiales</taxon>
        <taxon>Aspergillaceae</taxon>
        <taxon>Aspergillus</taxon>
        <taxon>Aspergillus subgen. Circumdati</taxon>
    </lineage>
</organism>
<feature type="transmembrane region" description="Helical" evidence="8">
    <location>
        <begin position="155"/>
        <end position="180"/>
    </location>
</feature>
<evidence type="ECO:0000313" key="10">
    <source>
        <dbReference type="Proteomes" id="UP000188318"/>
    </source>
</evidence>
<dbReference type="OMA" id="CFVNLPG"/>
<feature type="transmembrane region" description="Helical" evidence="8">
    <location>
        <begin position="257"/>
        <end position="278"/>
    </location>
</feature>
<feature type="transmembrane region" description="Helical" evidence="8">
    <location>
        <begin position="186"/>
        <end position="211"/>
    </location>
</feature>
<keyword evidence="6 7" id="KW-0472">Membrane</keyword>
<keyword evidence="5 8" id="KW-1133">Transmembrane helix</keyword>
<dbReference type="EMBL" id="KV907497">
    <property type="protein sequence ID" value="OOF97643.1"/>
    <property type="molecule type" value="Genomic_DNA"/>
</dbReference>
<name>A0A1R3RT40_ASPC5</name>
<evidence type="ECO:0000256" key="8">
    <source>
        <dbReference type="SAM" id="Phobius"/>
    </source>
</evidence>
<feature type="transmembrane region" description="Helical" evidence="8">
    <location>
        <begin position="453"/>
        <end position="471"/>
    </location>
</feature>
<evidence type="ECO:0000313" key="9">
    <source>
        <dbReference type="EMBL" id="OOF97643.1"/>
    </source>
</evidence>
<dbReference type="PANTHER" id="PTHR31806:SF7">
    <property type="entry name" value="TRANSPORTER, PUTATIVE (AFU_ORTHOLOGUE AFUA_2G04690)-RELATED"/>
    <property type="match status" value="1"/>
</dbReference>
<evidence type="ECO:0000256" key="3">
    <source>
        <dbReference type="ARBA" id="ARBA00022448"/>
    </source>
</evidence>
<gene>
    <name evidence="9" type="ORF">ASPCADRAFT_166684</name>
</gene>
<evidence type="ECO:0000256" key="1">
    <source>
        <dbReference type="ARBA" id="ARBA00004141"/>
    </source>
</evidence>
<evidence type="ECO:0000256" key="4">
    <source>
        <dbReference type="ARBA" id="ARBA00022692"/>
    </source>
</evidence>
<feature type="transmembrane region" description="Helical" evidence="8">
    <location>
        <begin position="314"/>
        <end position="338"/>
    </location>
</feature>
<proteinExistence type="inferred from homology"/>
<dbReference type="Pfam" id="PF02133">
    <property type="entry name" value="Transp_cyt_pur"/>
    <property type="match status" value="1"/>
</dbReference>
<dbReference type="Proteomes" id="UP000188318">
    <property type="component" value="Unassembled WGS sequence"/>
</dbReference>
<feature type="transmembrane region" description="Helical" evidence="8">
    <location>
        <begin position="379"/>
        <end position="399"/>
    </location>
</feature>
<evidence type="ECO:0000256" key="7">
    <source>
        <dbReference type="PIRNR" id="PIRNR002744"/>
    </source>
</evidence>
<dbReference type="Gene3D" id="1.10.4160.10">
    <property type="entry name" value="Hydantoin permease"/>
    <property type="match status" value="1"/>
</dbReference>
<dbReference type="PANTHER" id="PTHR31806">
    <property type="entry name" value="PURINE-CYTOSINE PERMEASE FCY2-RELATED"/>
    <property type="match status" value="1"/>
</dbReference>
<dbReference type="AlphaFoldDB" id="A0A1R3RT40"/>
<evidence type="ECO:0000256" key="2">
    <source>
        <dbReference type="ARBA" id="ARBA00008974"/>
    </source>
</evidence>
<feature type="transmembrane region" description="Helical" evidence="8">
    <location>
        <begin position="287"/>
        <end position="308"/>
    </location>
</feature>
<feature type="transmembrane region" description="Helical" evidence="8">
    <location>
        <begin position="411"/>
        <end position="433"/>
    </location>
</feature>
<dbReference type="VEuPathDB" id="FungiDB:ASPCADRAFT_166684"/>
<feature type="transmembrane region" description="Helical" evidence="8">
    <location>
        <begin position="350"/>
        <end position="373"/>
    </location>
</feature>
<dbReference type="InterPro" id="IPR026030">
    <property type="entry name" value="Pur-cyt_permease_Fcy2/21/22"/>
</dbReference>
<protein>
    <submittedName>
        <fullName evidence="9">Uncharacterized protein</fullName>
    </submittedName>
</protein>
<dbReference type="GO" id="GO:0022857">
    <property type="term" value="F:transmembrane transporter activity"/>
    <property type="evidence" value="ECO:0007669"/>
    <property type="project" value="InterPro"/>
</dbReference>
<accession>A0A1R3RT40</accession>
<keyword evidence="3 7" id="KW-0813">Transport</keyword>
<comment type="similarity">
    <text evidence="2 7">Belongs to the purine-cytosine permease (2.A.39) family.</text>
</comment>